<feature type="active site" evidence="1">
    <location>
        <position position="81"/>
    </location>
</feature>
<dbReference type="PIRSF" id="PIRSF011396">
    <property type="entry name" value="Trp_halogenase"/>
    <property type="match status" value="1"/>
</dbReference>
<feature type="binding site" evidence="2">
    <location>
        <position position="344"/>
    </location>
    <ligand>
        <name>L-tryptophan</name>
        <dbReference type="ChEBI" id="CHEBI:57912"/>
    </ligand>
</feature>
<dbReference type="InterPro" id="IPR036188">
    <property type="entry name" value="FAD/NAD-bd_sf"/>
</dbReference>
<keyword evidence="2" id="KW-0285">Flavoprotein</keyword>
<organism evidence="3 4">
    <name type="scientific">Sphingomonas psychrotolerans</name>
    <dbReference type="NCBI Taxonomy" id="1327635"/>
    <lineage>
        <taxon>Bacteria</taxon>
        <taxon>Pseudomonadati</taxon>
        <taxon>Pseudomonadota</taxon>
        <taxon>Alphaproteobacteria</taxon>
        <taxon>Sphingomonadales</taxon>
        <taxon>Sphingomonadaceae</taxon>
        <taxon>Sphingomonas</taxon>
    </lineage>
</organism>
<feature type="binding site" evidence="2">
    <location>
        <position position="81"/>
    </location>
    <ligand>
        <name>7-chloro-L-tryptophan</name>
        <dbReference type="ChEBI" id="CHEBI:58713"/>
    </ligand>
</feature>
<dbReference type="Pfam" id="PF04820">
    <property type="entry name" value="Trp_halogenase"/>
    <property type="match status" value="1"/>
</dbReference>
<feature type="binding site" evidence="2">
    <location>
        <position position="335"/>
    </location>
    <ligand>
        <name>FAD</name>
        <dbReference type="ChEBI" id="CHEBI:57692"/>
    </ligand>
</feature>
<keyword evidence="4" id="KW-1185">Reference proteome</keyword>
<dbReference type="GO" id="GO:0004497">
    <property type="term" value="F:monooxygenase activity"/>
    <property type="evidence" value="ECO:0007669"/>
    <property type="project" value="InterPro"/>
</dbReference>
<feature type="binding site" evidence="2">
    <location>
        <begin position="15"/>
        <end position="18"/>
    </location>
    <ligand>
        <name>FAD</name>
        <dbReference type="ChEBI" id="CHEBI:57692"/>
    </ligand>
</feature>
<dbReference type="GO" id="GO:0000166">
    <property type="term" value="F:nucleotide binding"/>
    <property type="evidence" value="ECO:0007669"/>
    <property type="project" value="UniProtKB-KW"/>
</dbReference>
<dbReference type="OrthoDB" id="5695497at2"/>
<accession>A0A2K8ME08</accession>
<dbReference type="PANTHER" id="PTHR43747:SF4">
    <property type="entry name" value="FLAVIN-DEPENDENT TRYPTOPHAN HALOGENASE"/>
    <property type="match status" value="1"/>
</dbReference>
<keyword evidence="2" id="KW-0274">FAD</keyword>
<protein>
    <submittedName>
        <fullName evidence="3">Tryptophan halogenase</fullName>
    </submittedName>
</protein>
<evidence type="ECO:0000313" key="3">
    <source>
        <dbReference type="EMBL" id="ATY32125.1"/>
    </source>
</evidence>
<dbReference type="SUPFAM" id="SSF51905">
    <property type="entry name" value="FAD/NAD(P)-binding domain"/>
    <property type="match status" value="1"/>
</dbReference>
<keyword evidence="2" id="KW-0547">Nucleotide-binding</keyword>
<gene>
    <name evidence="3" type="ORF">CVN68_09185</name>
</gene>
<sequence>MRASDALRKVCIVGGGTAGWIAAALMAHHFKGKLFEIELVESDDIGTIGVGESTIPPFMELIARLEINEQEFVRATQASFKLGIEFEDWRRKGESYFHPFGSIGQPVELSEFYQCWLKARQAGQPFELMDFAPAAAMARNGRFMLPFKAQKTPIGGAAYALHVDAKRVAQFLRAHAEERGVTRTEGMVADVRLDDRGFVDTLVLKDGREVTADFFIDCSGFRALLIEKTLGVGYEDWSQWLFCDRAIAAQTRNVGPPRPYTLAQAQDYGWRWRIPLQHRTGNGHVFCSEFLSDDEATRILLDQVEGEVVAGPMVVPFKTGVRDKIWHRNVLSLGLASGFIEPLESTAIHLVYRGMDFFFRYLPDRNCDPRLAGEYNRRMTADYTEIRDFIVLHYCATQRNDTPFWRKCHDMELPDSLRERIELFRVNGVLREGHDELFRAVSWHSVLEGMGIHPASYHPLVDRIEEGWLFEGMSQVRAQLAQVAGTLPTHQEFIDAHCRAEAVDLR</sequence>
<dbReference type="KEGG" id="sphc:CVN68_09185"/>
<dbReference type="PANTHER" id="PTHR43747">
    <property type="entry name" value="FAD-BINDING PROTEIN"/>
    <property type="match status" value="1"/>
</dbReference>
<dbReference type="RefSeq" id="WP_100281934.1">
    <property type="nucleotide sequence ID" value="NZ_CP024923.1"/>
</dbReference>
<evidence type="ECO:0000313" key="4">
    <source>
        <dbReference type="Proteomes" id="UP000229081"/>
    </source>
</evidence>
<dbReference type="Proteomes" id="UP000229081">
    <property type="component" value="Chromosome"/>
</dbReference>
<name>A0A2K8ME08_9SPHN</name>
<dbReference type="InterPro" id="IPR050816">
    <property type="entry name" value="Flavin-dep_Halogenase_NPB"/>
</dbReference>
<proteinExistence type="predicted"/>
<dbReference type="InterPro" id="IPR033856">
    <property type="entry name" value="Trp_halogen"/>
</dbReference>
<reference evidence="3 4" key="1">
    <citation type="submission" date="2017-11" db="EMBL/GenBank/DDBJ databases">
        <title>Complete genome sequence of Sphingomonas sp. Strain Cra20, a psychrotolerant potential plant growth promoting rhizobacteria.</title>
        <authorList>
            <person name="Luo Y."/>
        </authorList>
    </citation>
    <scope>NUCLEOTIDE SEQUENCE [LARGE SCALE GENOMIC DNA]</scope>
    <source>
        <strain evidence="3 4">Cra20</strain>
    </source>
</reference>
<dbReference type="Gene3D" id="3.50.50.60">
    <property type="entry name" value="FAD/NAD(P)-binding domain"/>
    <property type="match status" value="1"/>
</dbReference>
<evidence type="ECO:0000256" key="1">
    <source>
        <dbReference type="PIRSR" id="PIRSR011396-1"/>
    </source>
</evidence>
<dbReference type="InterPro" id="IPR006905">
    <property type="entry name" value="Flavin_halogenase"/>
</dbReference>
<dbReference type="EMBL" id="CP024923">
    <property type="protein sequence ID" value="ATY32125.1"/>
    <property type="molecule type" value="Genomic_DNA"/>
</dbReference>
<feature type="binding site" evidence="2">
    <location>
        <position position="348"/>
    </location>
    <ligand>
        <name>FAD</name>
        <dbReference type="ChEBI" id="CHEBI:57692"/>
    </ligand>
</feature>
<evidence type="ECO:0000256" key="2">
    <source>
        <dbReference type="PIRSR" id="PIRSR011396-2"/>
    </source>
</evidence>
<feature type="binding site" evidence="2">
    <location>
        <position position="188"/>
    </location>
    <ligand>
        <name>FAD</name>
        <dbReference type="ChEBI" id="CHEBI:57692"/>
    </ligand>
</feature>
<dbReference type="AlphaFoldDB" id="A0A2K8ME08"/>